<name>A0A1T4X590_9MICO</name>
<evidence type="ECO:0000256" key="8">
    <source>
        <dbReference type="SAM" id="MobiDB-lite"/>
    </source>
</evidence>
<gene>
    <name evidence="7" type="primary">lgt</name>
    <name evidence="9" type="ORF">SAMN06295879_0659</name>
</gene>
<dbReference type="AlphaFoldDB" id="A0A1T4X590"/>
<feature type="transmembrane region" description="Helical" evidence="7">
    <location>
        <begin position="264"/>
        <end position="281"/>
    </location>
</feature>
<dbReference type="PROSITE" id="PS01311">
    <property type="entry name" value="LGT"/>
    <property type="match status" value="1"/>
</dbReference>
<evidence type="ECO:0000256" key="2">
    <source>
        <dbReference type="ARBA" id="ARBA00022475"/>
    </source>
</evidence>
<evidence type="ECO:0000256" key="7">
    <source>
        <dbReference type="HAMAP-Rule" id="MF_01147"/>
    </source>
</evidence>
<dbReference type="PANTHER" id="PTHR30589">
    <property type="entry name" value="PROLIPOPROTEIN DIACYLGLYCERYL TRANSFERASE"/>
    <property type="match status" value="1"/>
</dbReference>
<dbReference type="EC" id="2.5.1.145" evidence="7"/>
<evidence type="ECO:0000313" key="10">
    <source>
        <dbReference type="Proteomes" id="UP000189735"/>
    </source>
</evidence>
<feature type="binding site" evidence="7">
    <location>
        <position position="161"/>
    </location>
    <ligand>
        <name>a 1,2-diacyl-sn-glycero-3-phospho-(1'-sn-glycerol)</name>
        <dbReference type="ChEBI" id="CHEBI:64716"/>
    </ligand>
</feature>
<evidence type="ECO:0000256" key="6">
    <source>
        <dbReference type="ARBA" id="ARBA00023136"/>
    </source>
</evidence>
<dbReference type="UniPathway" id="UPA00664"/>
<evidence type="ECO:0000256" key="4">
    <source>
        <dbReference type="ARBA" id="ARBA00022692"/>
    </source>
</evidence>
<keyword evidence="3 7" id="KW-0808">Transferase</keyword>
<organism evidence="9 10">
    <name type="scientific">Agreia bicolorata</name>
    <dbReference type="NCBI Taxonomy" id="110935"/>
    <lineage>
        <taxon>Bacteria</taxon>
        <taxon>Bacillati</taxon>
        <taxon>Actinomycetota</taxon>
        <taxon>Actinomycetes</taxon>
        <taxon>Micrococcales</taxon>
        <taxon>Microbacteriaceae</taxon>
        <taxon>Agreia</taxon>
    </lineage>
</organism>
<dbReference type="GO" id="GO:0008961">
    <property type="term" value="F:phosphatidylglycerol-prolipoprotein diacylglyceryl transferase activity"/>
    <property type="evidence" value="ECO:0007669"/>
    <property type="project" value="UniProtKB-UniRule"/>
</dbReference>
<dbReference type="EMBL" id="FUYG01000002">
    <property type="protein sequence ID" value="SKA84813.1"/>
    <property type="molecule type" value="Genomic_DNA"/>
</dbReference>
<accession>A0A1T4X590</accession>
<feature type="transmembrane region" description="Helical" evidence="7">
    <location>
        <begin position="111"/>
        <end position="135"/>
    </location>
</feature>
<dbReference type="GO" id="GO:0005886">
    <property type="term" value="C:plasma membrane"/>
    <property type="evidence" value="ECO:0007669"/>
    <property type="project" value="UniProtKB-SubCell"/>
</dbReference>
<feature type="compositionally biased region" description="Basic and acidic residues" evidence="8">
    <location>
        <begin position="316"/>
        <end position="331"/>
    </location>
</feature>
<keyword evidence="5 7" id="KW-1133">Transmembrane helix</keyword>
<evidence type="ECO:0000256" key="5">
    <source>
        <dbReference type="ARBA" id="ARBA00022989"/>
    </source>
</evidence>
<proteinExistence type="inferred from homology"/>
<feature type="transmembrane region" description="Helical" evidence="7">
    <location>
        <begin position="142"/>
        <end position="160"/>
    </location>
</feature>
<dbReference type="Proteomes" id="UP000189735">
    <property type="component" value="Unassembled WGS sequence"/>
</dbReference>
<dbReference type="PANTHER" id="PTHR30589:SF0">
    <property type="entry name" value="PHOSPHATIDYLGLYCEROL--PROLIPOPROTEIN DIACYLGLYCERYL TRANSFERASE"/>
    <property type="match status" value="1"/>
</dbReference>
<dbReference type="NCBIfam" id="TIGR00544">
    <property type="entry name" value="lgt"/>
    <property type="match status" value="1"/>
</dbReference>
<evidence type="ECO:0000256" key="1">
    <source>
        <dbReference type="ARBA" id="ARBA00007150"/>
    </source>
</evidence>
<evidence type="ECO:0000256" key="3">
    <source>
        <dbReference type="ARBA" id="ARBA00022679"/>
    </source>
</evidence>
<comment type="function">
    <text evidence="7">Catalyzes the transfer of the diacylglyceryl group from phosphatidylglycerol to the sulfhydryl group of the N-terminal cysteine of a prolipoprotein, the first step in the formation of mature lipoproteins.</text>
</comment>
<feature type="region of interest" description="Disordered" evidence="8">
    <location>
        <begin position="290"/>
        <end position="346"/>
    </location>
</feature>
<keyword evidence="6 7" id="KW-0472">Membrane</keyword>
<keyword evidence="4 7" id="KW-0812">Transmembrane</keyword>
<comment type="pathway">
    <text evidence="7">Protein modification; lipoprotein biosynthesis (diacylglyceryl transfer).</text>
</comment>
<dbReference type="HAMAP" id="MF_01147">
    <property type="entry name" value="Lgt"/>
    <property type="match status" value="1"/>
</dbReference>
<reference evidence="10" key="1">
    <citation type="submission" date="2017-02" db="EMBL/GenBank/DDBJ databases">
        <authorList>
            <person name="Varghese N."/>
            <person name="Submissions S."/>
        </authorList>
    </citation>
    <scope>NUCLEOTIDE SEQUENCE [LARGE SCALE GENOMIC DNA]</scope>
    <source>
        <strain evidence="10">VKM Ac-2052</strain>
    </source>
</reference>
<comment type="subcellular location">
    <subcellularLocation>
        <location evidence="7">Cell membrane</location>
        <topology evidence="7">Multi-pass membrane protein</topology>
    </subcellularLocation>
</comment>
<dbReference type="InterPro" id="IPR001640">
    <property type="entry name" value="Lgt"/>
</dbReference>
<feature type="transmembrane region" description="Helical" evidence="7">
    <location>
        <begin position="72"/>
        <end position="91"/>
    </location>
</feature>
<comment type="catalytic activity">
    <reaction evidence="7">
        <text>L-cysteinyl-[prolipoprotein] + a 1,2-diacyl-sn-glycero-3-phospho-(1'-sn-glycerol) = an S-1,2-diacyl-sn-glyceryl-L-cysteinyl-[prolipoprotein] + sn-glycerol 1-phosphate + H(+)</text>
        <dbReference type="Rhea" id="RHEA:56712"/>
        <dbReference type="Rhea" id="RHEA-COMP:14679"/>
        <dbReference type="Rhea" id="RHEA-COMP:14680"/>
        <dbReference type="ChEBI" id="CHEBI:15378"/>
        <dbReference type="ChEBI" id="CHEBI:29950"/>
        <dbReference type="ChEBI" id="CHEBI:57685"/>
        <dbReference type="ChEBI" id="CHEBI:64716"/>
        <dbReference type="ChEBI" id="CHEBI:140658"/>
        <dbReference type="EC" id="2.5.1.145"/>
    </reaction>
</comment>
<dbReference type="GO" id="GO:0042158">
    <property type="term" value="P:lipoprotein biosynthetic process"/>
    <property type="evidence" value="ECO:0007669"/>
    <property type="project" value="UniProtKB-UniRule"/>
</dbReference>
<sequence>MVFAPTSIPSPTWQGFSIDISGFTGWLHSLGLPQYASTLEIRAYALCILTGIVLATILTSRRLTARGAEPGVVLDIILWAIPFGIIGARIYHVLTHPGDYFGEGIEWWKVFAVWEGGIAIFGSLIGGAVGAYIGCRLSGIRFWTFADALAPGMLLAQAAGRFGNYFNHELFGTPTDLPWGLEIPQPNDAIPVGLADGTLFQPTFLYEVIWNLAGVAVILLLERKLHLQWGKVFGVYLIWYGIGRAVFETMRVDPSEIFFGVRTNVWGAWAAILVGLLIILIQRREHPGAEPGPYRPGAEWVPAGAGVESSDTYSDDELRGDGATDSPEKEPVASGATSVVGAKSTN</sequence>
<keyword evidence="9" id="KW-0449">Lipoprotein</keyword>
<evidence type="ECO:0000313" key="9">
    <source>
        <dbReference type="EMBL" id="SKA84813.1"/>
    </source>
</evidence>
<feature type="transmembrane region" description="Helical" evidence="7">
    <location>
        <begin position="41"/>
        <end position="60"/>
    </location>
</feature>
<dbReference type="Pfam" id="PF01790">
    <property type="entry name" value="LGT"/>
    <property type="match status" value="1"/>
</dbReference>
<keyword evidence="2 7" id="KW-1003">Cell membrane</keyword>
<feature type="transmembrane region" description="Helical" evidence="7">
    <location>
        <begin position="204"/>
        <end position="221"/>
    </location>
</feature>
<comment type="similarity">
    <text evidence="1 7">Belongs to the Lgt family.</text>
</comment>
<protein>
    <recommendedName>
        <fullName evidence="7">Phosphatidylglycerol--prolipoprotein diacylglyceryl transferase</fullName>
        <ecNumber evidence="7">2.5.1.145</ecNumber>
    </recommendedName>
</protein>